<reference evidence="7 8" key="1">
    <citation type="submission" date="2021-08" db="EMBL/GenBank/DDBJ databases">
        <title>WGS assembly of Ceratopteris richardii.</title>
        <authorList>
            <person name="Marchant D.B."/>
            <person name="Chen G."/>
            <person name="Jenkins J."/>
            <person name="Shu S."/>
            <person name="Leebens-Mack J."/>
            <person name="Grimwood J."/>
            <person name="Schmutz J."/>
            <person name="Soltis P."/>
            <person name="Soltis D."/>
            <person name="Chen Z.-H."/>
        </authorList>
    </citation>
    <scope>NUCLEOTIDE SEQUENCE [LARGE SCALE GENOMIC DNA]</scope>
    <source>
        <strain evidence="7">Whitten #5841</strain>
        <tissue evidence="7">Leaf</tissue>
    </source>
</reference>
<comment type="subcellular location">
    <subcellularLocation>
        <location evidence="1">Plastid</location>
        <location evidence="1">Chloroplast</location>
    </subcellularLocation>
</comment>
<name>A0A8T2S3F6_CERRI</name>
<evidence type="ECO:0000313" key="7">
    <source>
        <dbReference type="EMBL" id="KAH7302173.1"/>
    </source>
</evidence>
<evidence type="ECO:0000256" key="5">
    <source>
        <dbReference type="ARBA" id="ARBA00022946"/>
    </source>
</evidence>
<evidence type="ECO:0000256" key="4">
    <source>
        <dbReference type="ARBA" id="ARBA00022640"/>
    </source>
</evidence>
<dbReference type="InterPro" id="IPR011322">
    <property type="entry name" value="N-reg_PII-like_a/b"/>
</dbReference>
<organism evidence="7 8">
    <name type="scientific">Ceratopteris richardii</name>
    <name type="common">Triangle waterfern</name>
    <dbReference type="NCBI Taxonomy" id="49495"/>
    <lineage>
        <taxon>Eukaryota</taxon>
        <taxon>Viridiplantae</taxon>
        <taxon>Streptophyta</taxon>
        <taxon>Embryophyta</taxon>
        <taxon>Tracheophyta</taxon>
        <taxon>Polypodiopsida</taxon>
        <taxon>Polypodiidae</taxon>
        <taxon>Polypodiales</taxon>
        <taxon>Pteridineae</taxon>
        <taxon>Pteridaceae</taxon>
        <taxon>Parkerioideae</taxon>
        <taxon>Ceratopteris</taxon>
    </lineage>
</organism>
<accession>A0A8T2S3F6</accession>
<keyword evidence="3" id="KW-0150">Chloroplast</keyword>
<proteinExistence type="inferred from homology"/>
<dbReference type="OrthoDB" id="2017693at2759"/>
<evidence type="ECO:0000256" key="6">
    <source>
        <dbReference type="SAM" id="SignalP"/>
    </source>
</evidence>
<comment type="similarity">
    <text evidence="2">Belongs to the CutA family.</text>
</comment>
<dbReference type="EMBL" id="CM035428">
    <property type="protein sequence ID" value="KAH7302173.1"/>
    <property type="molecule type" value="Genomic_DNA"/>
</dbReference>
<dbReference type="Gene3D" id="3.30.70.120">
    <property type="match status" value="1"/>
</dbReference>
<keyword evidence="5" id="KW-0809">Transit peptide</keyword>
<feature type="chain" id="PRO_5035924399" description="Protein CutA, chloroplastic" evidence="6">
    <location>
        <begin position="20"/>
        <end position="178"/>
    </location>
</feature>
<protein>
    <recommendedName>
        <fullName evidence="9">Protein CutA, chloroplastic</fullName>
    </recommendedName>
</protein>
<dbReference type="PANTHER" id="PTHR23419:SF8">
    <property type="entry name" value="FI09726P"/>
    <property type="match status" value="1"/>
</dbReference>
<keyword evidence="6" id="KW-0732">Signal</keyword>
<dbReference type="SUPFAM" id="SSF54913">
    <property type="entry name" value="GlnB-like"/>
    <property type="match status" value="1"/>
</dbReference>
<dbReference type="AlphaFoldDB" id="A0A8T2S3F6"/>
<dbReference type="FunFam" id="3.30.70.120:FF:000008">
    <property type="entry name" value="Protein CutA 1, chloroplastic"/>
    <property type="match status" value="1"/>
</dbReference>
<evidence type="ECO:0000256" key="2">
    <source>
        <dbReference type="ARBA" id="ARBA00010169"/>
    </source>
</evidence>
<comment type="caution">
    <text evidence="7">The sequence shown here is derived from an EMBL/GenBank/DDBJ whole genome shotgun (WGS) entry which is preliminary data.</text>
</comment>
<evidence type="ECO:0000256" key="3">
    <source>
        <dbReference type="ARBA" id="ARBA00022528"/>
    </source>
</evidence>
<keyword evidence="8" id="KW-1185">Reference proteome</keyword>
<dbReference type="InterPro" id="IPR004323">
    <property type="entry name" value="Ion_tolerance_CutA"/>
</dbReference>
<dbReference type="Pfam" id="PF03091">
    <property type="entry name" value="CutA1"/>
    <property type="match status" value="1"/>
</dbReference>
<dbReference type="InterPro" id="IPR015867">
    <property type="entry name" value="N-reg_PII/ATP_PRibTrfase_C"/>
</dbReference>
<dbReference type="GO" id="GO:0010038">
    <property type="term" value="P:response to metal ion"/>
    <property type="evidence" value="ECO:0007669"/>
    <property type="project" value="InterPro"/>
</dbReference>
<evidence type="ECO:0000256" key="1">
    <source>
        <dbReference type="ARBA" id="ARBA00004229"/>
    </source>
</evidence>
<feature type="signal peptide" evidence="6">
    <location>
        <begin position="1"/>
        <end position="19"/>
    </location>
</feature>
<evidence type="ECO:0000313" key="8">
    <source>
        <dbReference type="Proteomes" id="UP000825935"/>
    </source>
</evidence>
<keyword evidence="4" id="KW-0934">Plastid</keyword>
<evidence type="ECO:0008006" key="9">
    <source>
        <dbReference type="Google" id="ProtNLM"/>
    </source>
</evidence>
<dbReference type="GO" id="GO:0009507">
    <property type="term" value="C:chloroplast"/>
    <property type="evidence" value="ECO:0007669"/>
    <property type="project" value="UniProtKB-SubCell"/>
</dbReference>
<dbReference type="Proteomes" id="UP000825935">
    <property type="component" value="Chromosome 23"/>
</dbReference>
<sequence length="178" mass="19749">MKPLTWMCMMAASLMVLMGGRLLTQPAFTTLISRTQRNLPVQQFTPPRQPVLKAPIYSYSSQTRAMSTQTQGTGNIVVYVTVPNKDAGKELANSIINSRLAACVNQVPGVESTYLWEGKVETDSEVLLIIKTRESLLESLTQHVIQNHKYDVPEVIALPIIGGNPSYIKWLEESTKAD</sequence>
<dbReference type="PANTHER" id="PTHR23419">
    <property type="entry name" value="DIVALENT CATION TOLERANCE CUTA-RELATED"/>
    <property type="match status" value="1"/>
</dbReference>
<dbReference type="GO" id="GO:0005507">
    <property type="term" value="F:copper ion binding"/>
    <property type="evidence" value="ECO:0007669"/>
    <property type="project" value="TreeGrafter"/>
</dbReference>
<dbReference type="OMA" id="WVLMVIC"/>
<gene>
    <name evidence="7" type="ORF">KP509_23G059600</name>
</gene>